<protein>
    <submittedName>
        <fullName evidence="2">Uncharacterized protein</fullName>
    </submittedName>
</protein>
<dbReference type="AlphaFoldDB" id="A0A7R8W4R1"/>
<evidence type="ECO:0000313" key="2">
    <source>
        <dbReference type="EMBL" id="CAD7224857.1"/>
    </source>
</evidence>
<feature type="region of interest" description="Disordered" evidence="1">
    <location>
        <begin position="68"/>
        <end position="117"/>
    </location>
</feature>
<dbReference type="EMBL" id="OB660452">
    <property type="protein sequence ID" value="CAD7224857.1"/>
    <property type="molecule type" value="Genomic_DNA"/>
</dbReference>
<gene>
    <name evidence="2" type="ORF">CTOB1V02_LOCUS2809</name>
</gene>
<name>A0A7R8W4R1_9CRUS</name>
<evidence type="ECO:0000256" key="1">
    <source>
        <dbReference type="SAM" id="MobiDB-lite"/>
    </source>
</evidence>
<organism evidence="2">
    <name type="scientific">Cyprideis torosa</name>
    <dbReference type="NCBI Taxonomy" id="163714"/>
    <lineage>
        <taxon>Eukaryota</taxon>
        <taxon>Metazoa</taxon>
        <taxon>Ecdysozoa</taxon>
        <taxon>Arthropoda</taxon>
        <taxon>Crustacea</taxon>
        <taxon>Oligostraca</taxon>
        <taxon>Ostracoda</taxon>
        <taxon>Podocopa</taxon>
        <taxon>Podocopida</taxon>
        <taxon>Cytherocopina</taxon>
        <taxon>Cytheroidea</taxon>
        <taxon>Cytherideidae</taxon>
        <taxon>Cyprideis</taxon>
    </lineage>
</organism>
<proteinExistence type="predicted"/>
<accession>A0A7R8W4R1</accession>
<reference evidence="2" key="1">
    <citation type="submission" date="2020-11" db="EMBL/GenBank/DDBJ databases">
        <authorList>
            <person name="Tran Van P."/>
        </authorList>
    </citation>
    <scope>NUCLEOTIDE SEQUENCE</scope>
</reference>
<sequence>MMFYGYVFSPTATDYSVVFEDASAGRRVPRRSLVSASLRLLVLLLLSSLSCSVEGVASYPPPPTKPKVHYGGFTPISSSSSGSSSSGSADAQPRWKTVGLARSGGRGRPLAKPLMLRGGRGRPLAKPLMLRGGRGRPLAKPLRAVGEQLKEKMRNYLRKKYEKYYAANPQQRPQNYEMILPDDNDIWVEEESSNDIWVEDAMRSWTELLNEYGPPPATVTNLISPKKYRMRKLPNKGHFKGTLTSYQKSRKGRYNVPRVNAGVLPIASLNNRHILKPHFPPYEPAY</sequence>
<feature type="compositionally biased region" description="Low complexity" evidence="1">
    <location>
        <begin position="77"/>
        <end position="88"/>
    </location>
</feature>